<organism evidence="1">
    <name type="scientific">Acinetobacter baumannii</name>
    <dbReference type="NCBI Taxonomy" id="470"/>
    <lineage>
        <taxon>Bacteria</taxon>
        <taxon>Pseudomonadati</taxon>
        <taxon>Pseudomonadota</taxon>
        <taxon>Gammaproteobacteria</taxon>
        <taxon>Moraxellales</taxon>
        <taxon>Moraxellaceae</taxon>
        <taxon>Acinetobacter</taxon>
        <taxon>Acinetobacter calcoaceticus/baumannii complex</taxon>
    </lineage>
</organism>
<feature type="non-terminal residue" evidence="1">
    <location>
        <position position="78"/>
    </location>
</feature>
<comment type="caution">
    <text evidence="1">The sequence shown here is derived from an EMBL/GenBank/DDBJ whole genome shotgun (WGS) entry which is preliminary data.</text>
</comment>
<sequence length="78" mass="9231">IAINKLSELKDGRSSGAISKKDLRNFYEHLKEIEFECFSNFFDQLTFKDRSIMSELFGEDWLWESAPSKLNPDYVYLE</sequence>
<name>A0ABD5DZ44_ACIBA</name>
<dbReference type="AlphaFoldDB" id="A0ABD5DZ44"/>
<protein>
    <recommendedName>
        <fullName evidence="2">EF-hand domain-containing protein</fullName>
    </recommendedName>
</protein>
<accession>A0ABD5DZ44</accession>
<evidence type="ECO:0008006" key="2">
    <source>
        <dbReference type="Google" id="ProtNLM"/>
    </source>
</evidence>
<dbReference type="Pfam" id="PF26211">
    <property type="entry name" value="Phage_phiTE_072"/>
    <property type="match status" value="1"/>
</dbReference>
<dbReference type="EMBL" id="VMAF01001616">
    <property type="protein sequence ID" value="MDR8434615.1"/>
    <property type="molecule type" value="Genomic_DNA"/>
</dbReference>
<gene>
    <name evidence="1" type="ORF">FPK63_26640</name>
</gene>
<reference evidence="1" key="1">
    <citation type="submission" date="2019-07" db="EMBL/GenBank/DDBJ databases">
        <title>Biological characteristics of mucoid Acinetobacter baumannii from a general hospital in China.</title>
        <authorList>
            <person name="Hua X."/>
            <person name="Yu Y."/>
        </authorList>
    </citation>
    <scope>NUCLEOTIDE SEQUENCE</scope>
    <source>
        <strain evidence="1">N8</strain>
    </source>
</reference>
<feature type="non-terminal residue" evidence="1">
    <location>
        <position position="1"/>
    </location>
</feature>
<dbReference type="InterPro" id="IPR058701">
    <property type="entry name" value="PhiTE_072-like"/>
</dbReference>
<proteinExistence type="predicted"/>
<evidence type="ECO:0000313" key="1">
    <source>
        <dbReference type="EMBL" id="MDR8434615.1"/>
    </source>
</evidence>